<dbReference type="Proteomes" id="UP000290172">
    <property type="component" value="Unassembled WGS sequence"/>
</dbReference>
<accession>A0A4Q0YG04</accession>
<gene>
    <name evidence="2" type="ORF">CRV08_04025</name>
</gene>
<keyword evidence="1" id="KW-1133">Transmembrane helix</keyword>
<evidence type="ECO:0000313" key="2">
    <source>
        <dbReference type="EMBL" id="RXJ69183.1"/>
    </source>
</evidence>
<sequence length="63" mass="7867">MPLNTSFYMELKWILTYLLYGFTKFIFDLIKIFKSNFFYLLQTFMIKILLDNEIWINKNEREL</sequence>
<organism evidence="2 3">
    <name type="scientific">Halarcobacter ebronensis</name>
    <dbReference type="NCBI Taxonomy" id="1462615"/>
    <lineage>
        <taxon>Bacteria</taxon>
        <taxon>Pseudomonadati</taxon>
        <taxon>Campylobacterota</taxon>
        <taxon>Epsilonproteobacteria</taxon>
        <taxon>Campylobacterales</taxon>
        <taxon>Arcobacteraceae</taxon>
        <taxon>Halarcobacter</taxon>
    </lineage>
</organism>
<keyword evidence="1" id="KW-0472">Membrane</keyword>
<reference evidence="2 3" key="1">
    <citation type="submission" date="2017-10" db="EMBL/GenBank/DDBJ databases">
        <title>Genomics of the genus Arcobacter.</title>
        <authorList>
            <person name="Perez-Cataluna A."/>
            <person name="Figueras M.J."/>
        </authorList>
    </citation>
    <scope>NUCLEOTIDE SEQUENCE [LARGE SCALE GENOMIC DNA]</scope>
    <source>
        <strain evidence="2 3">CECT 8993</strain>
    </source>
</reference>
<name>A0A4Q0YG04_9BACT</name>
<evidence type="ECO:0000256" key="1">
    <source>
        <dbReference type="SAM" id="Phobius"/>
    </source>
</evidence>
<keyword evidence="1" id="KW-0812">Transmembrane</keyword>
<dbReference type="AlphaFoldDB" id="A0A4Q0YG04"/>
<proteinExistence type="predicted"/>
<evidence type="ECO:0000313" key="3">
    <source>
        <dbReference type="Proteomes" id="UP000290172"/>
    </source>
</evidence>
<protein>
    <submittedName>
        <fullName evidence="2">Uncharacterized protein</fullName>
    </submittedName>
</protein>
<comment type="caution">
    <text evidence="2">The sequence shown here is derived from an EMBL/GenBank/DDBJ whole genome shotgun (WGS) entry which is preliminary data.</text>
</comment>
<feature type="transmembrane region" description="Helical" evidence="1">
    <location>
        <begin position="12"/>
        <end position="30"/>
    </location>
</feature>
<dbReference type="EMBL" id="PDKJ01000003">
    <property type="protein sequence ID" value="RXJ69183.1"/>
    <property type="molecule type" value="Genomic_DNA"/>
</dbReference>